<comment type="caution">
    <text evidence="2">The sequence shown here is derived from an EMBL/GenBank/DDBJ whole genome shotgun (WGS) entry which is preliminary data.</text>
</comment>
<dbReference type="InterPro" id="IPR046299">
    <property type="entry name" value="DUF6336"/>
</dbReference>
<evidence type="ECO:0000313" key="2">
    <source>
        <dbReference type="EMBL" id="MDT7847336.1"/>
    </source>
</evidence>
<gene>
    <name evidence="2" type="ORF">RQC66_42115</name>
</gene>
<dbReference type="EMBL" id="JAVTLL010000047">
    <property type="protein sequence ID" value="MDT7847336.1"/>
    <property type="molecule type" value="Genomic_DNA"/>
</dbReference>
<proteinExistence type="predicted"/>
<keyword evidence="1" id="KW-0472">Membrane</keyword>
<sequence length="126" mass="13203">MAVDQDGVMLPRLRPADVARRGVIFGLLGVVPLVVAALSVSGHSARQEFLAVVSAVGFFGVMLLVVGAGFWWASAGDIRRVRDWRTITGQAASVTIVGPVFLRCGLILLVVGAAAFGLYQLADALP</sequence>
<reference evidence="3" key="1">
    <citation type="submission" date="2023-07" db="EMBL/GenBank/DDBJ databases">
        <title>Draft genome sequence of the endophytic actinobacterium Streptomyces justiciae WPN32, a potential antibiotic producer.</title>
        <authorList>
            <person name="Yasawong M."/>
            <person name="Pana W."/>
            <person name="Ganta P."/>
            <person name="Santapan N."/>
            <person name="Songngamsuk T."/>
            <person name="Phatcharaharikarn M."/>
            <person name="Kerdtoob S."/>
            <person name="Nantapong N."/>
        </authorList>
    </citation>
    <scope>NUCLEOTIDE SEQUENCE [LARGE SCALE GENOMIC DNA]</scope>
    <source>
        <strain evidence="3">WPN32</strain>
    </source>
</reference>
<keyword evidence="1" id="KW-0812">Transmembrane</keyword>
<dbReference type="Proteomes" id="UP001257948">
    <property type="component" value="Unassembled WGS sequence"/>
</dbReference>
<protein>
    <submittedName>
        <fullName evidence="2">DUF6336 family protein</fullName>
    </submittedName>
</protein>
<keyword evidence="1" id="KW-1133">Transmembrane helix</keyword>
<feature type="transmembrane region" description="Helical" evidence="1">
    <location>
        <begin position="22"/>
        <end position="43"/>
    </location>
</feature>
<evidence type="ECO:0000313" key="3">
    <source>
        <dbReference type="Proteomes" id="UP001257948"/>
    </source>
</evidence>
<evidence type="ECO:0000256" key="1">
    <source>
        <dbReference type="SAM" id="Phobius"/>
    </source>
</evidence>
<name>A0ABU3M730_9ACTN</name>
<accession>A0ABU3M730</accession>
<feature type="transmembrane region" description="Helical" evidence="1">
    <location>
        <begin position="49"/>
        <end position="73"/>
    </location>
</feature>
<keyword evidence="3" id="KW-1185">Reference proteome</keyword>
<dbReference type="RefSeq" id="WP_314207531.1">
    <property type="nucleotide sequence ID" value="NZ_JAVTLL010000047.1"/>
</dbReference>
<feature type="transmembrane region" description="Helical" evidence="1">
    <location>
        <begin position="94"/>
        <end position="119"/>
    </location>
</feature>
<dbReference type="Pfam" id="PF19862">
    <property type="entry name" value="DUF6336"/>
    <property type="match status" value="1"/>
</dbReference>
<organism evidence="2 3">
    <name type="scientific">Streptomyces justiciae</name>
    <dbReference type="NCBI Taxonomy" id="2780140"/>
    <lineage>
        <taxon>Bacteria</taxon>
        <taxon>Bacillati</taxon>
        <taxon>Actinomycetota</taxon>
        <taxon>Actinomycetes</taxon>
        <taxon>Kitasatosporales</taxon>
        <taxon>Streptomycetaceae</taxon>
        <taxon>Streptomyces</taxon>
    </lineage>
</organism>